<dbReference type="AlphaFoldDB" id="A0A061BBT6"/>
<dbReference type="VEuPathDB" id="FungiDB:BON22_4378"/>
<dbReference type="STRING" id="36022.A0A061BBT6"/>
<dbReference type="EMBL" id="MPUK01000009">
    <property type="protein sequence ID" value="ONH65781.1"/>
    <property type="molecule type" value="Genomic_DNA"/>
</dbReference>
<name>A0A061BBT6_CYBFA</name>
<dbReference type="SUPFAM" id="SSF48452">
    <property type="entry name" value="TPR-like"/>
    <property type="match status" value="1"/>
</dbReference>
<dbReference type="InterPro" id="IPR044244">
    <property type="entry name" value="TTC27/Emw1"/>
</dbReference>
<gene>
    <name evidence="4" type="ORF">BON22_4378</name>
    <name evidence="3" type="ORF">CYFA0S_26e00298g</name>
</gene>
<organism evidence="3">
    <name type="scientific">Cyberlindnera fabianii</name>
    <name type="common">Yeast</name>
    <name type="synonym">Hansenula fabianii</name>
    <dbReference type="NCBI Taxonomy" id="36022"/>
    <lineage>
        <taxon>Eukaryota</taxon>
        <taxon>Fungi</taxon>
        <taxon>Dikarya</taxon>
        <taxon>Ascomycota</taxon>
        <taxon>Saccharomycotina</taxon>
        <taxon>Saccharomycetes</taxon>
        <taxon>Phaffomycetales</taxon>
        <taxon>Phaffomycetaceae</taxon>
        <taxon>Cyberlindnera</taxon>
    </lineage>
</organism>
<reference evidence="4" key="3">
    <citation type="submission" date="2017-01" db="EMBL/GenBank/DDBJ databases">
        <authorList>
            <person name="Mah S.A."/>
            <person name="Swanson W.J."/>
            <person name="Moy G.W."/>
            <person name="Vacquier V.D."/>
        </authorList>
    </citation>
    <scope>NUCLEOTIDE SEQUENCE [LARGE SCALE GENOMIC DNA]</scope>
    <source>
        <strain evidence="4">65</strain>
    </source>
</reference>
<dbReference type="EMBL" id="LK052911">
    <property type="protein sequence ID" value="CDR46808.1"/>
    <property type="molecule type" value="Genomic_DNA"/>
</dbReference>
<sequence>MEIHAHLLLATPPSGIPQIAPEAEPIAQGHPHEVLQQNQALLHSGLPEDSTLSLSEGLTHLSKSITQKGRERATLIAISSLLVFIQNNFVGPQAPITASSILFPQADPQEVHKQAVKALSSFGQVIYEHCEDPLLLLLSLHILEEVTGVKHSLLNVSGEFSSQDSASEATEQGVQDALDAVAKWWRVRALSTLCSLYPEFSGPHIAVMTALFDVPVLNAITLQIKDEKVKKDISILFHLEKAKVLLESNLEHLVLPELKRCQELSQFEFVLTGARAKRTKFQQTAHAQLIVLGQSNYFNNTPSENSTQPEAHELNSDLLLERPHYEAIGTDDIEDQVHKRQKWDETDINYGELLPTCLRQEYIPEHLQKLDPNNQPTLSDFDNIQLLLRLYTLRSISPSGQQLIEAQLMSVVQRVLYQSNQAAVNYTIFSRGLWERSVLETNKARTIERGILQMQTLVEEIGLKISEKYIPAAPTNGSNETTKDYTKLRYIFQLPLIPRWQLDTKLAEKFMALGIVKSAIEIYARLQLTVDVALCHASIGEESQAKKIIEERIAEHPEDARAWSVLGDITQDTQFWLKAWEVGKYWKAKVSLGKFFYKRNIEQAIGHLHDALKINPLNYDTWFLYGCFGLESQQWELSAEAFTRCVAIDDTSSNSWSNLATALLRLGKTREAFSSYKRATSTSEGKNWRLWENYLLTAAKLGEWDDVLWACRKLIDFKKDEAGEGSIDIPVVEKLVEILTTSDYDEENLTFFQKNCLEFTTVTLPGVITTSSRLWRIIARVELWRKKPWNALDCHEKAYRALAHNPDLDTNESIWNETVEACADLVAAYESLGELPGKHGAGDVVCKDWKYKAKQTVKSLMSKGKMSWEDNEGWEKLQELKEELM</sequence>
<evidence type="ECO:0000256" key="2">
    <source>
        <dbReference type="ARBA" id="ARBA00022803"/>
    </source>
</evidence>
<evidence type="ECO:0000313" key="4">
    <source>
        <dbReference type="EMBL" id="ONH65781.1"/>
    </source>
</evidence>
<dbReference type="OMA" id="WNIRLIC"/>
<evidence type="ECO:0000256" key="1">
    <source>
        <dbReference type="ARBA" id="ARBA00022737"/>
    </source>
</evidence>
<dbReference type="Gene3D" id="1.25.40.10">
    <property type="entry name" value="Tetratricopeptide repeat domain"/>
    <property type="match status" value="1"/>
</dbReference>
<dbReference type="PANTHER" id="PTHR16193:SF0">
    <property type="entry name" value="TETRATRICOPEPTIDE REPEAT PROTEIN 27"/>
    <property type="match status" value="1"/>
</dbReference>
<dbReference type="PANTHER" id="PTHR16193">
    <property type="entry name" value="TETRATRICOPEPTIDE REPEAT PROTEIN 27"/>
    <property type="match status" value="1"/>
</dbReference>
<keyword evidence="5" id="KW-1185">Reference proteome</keyword>
<proteinExistence type="predicted"/>
<evidence type="ECO:0000313" key="3">
    <source>
        <dbReference type="EMBL" id="CDR46808.1"/>
    </source>
</evidence>
<protein>
    <submittedName>
        <fullName evidence="3">CYFA0S26e00298g1_1</fullName>
    </submittedName>
    <submittedName>
        <fullName evidence="4">Essential for maintenance of the cell wall protein 1</fullName>
    </submittedName>
</protein>
<accession>A0A061BBT6</accession>
<keyword evidence="2" id="KW-0802">TPR repeat</keyword>
<dbReference type="OrthoDB" id="1936594at2759"/>
<evidence type="ECO:0000313" key="5">
    <source>
        <dbReference type="Proteomes" id="UP000189513"/>
    </source>
</evidence>
<keyword evidence="1" id="KW-0677">Repeat</keyword>
<dbReference type="InterPro" id="IPR011990">
    <property type="entry name" value="TPR-like_helical_dom_sf"/>
</dbReference>
<dbReference type="SMART" id="SM00028">
    <property type="entry name" value="TPR"/>
    <property type="match status" value="3"/>
</dbReference>
<reference evidence="3" key="1">
    <citation type="journal article" date="2014" name="Genome Announc.">
        <title>Genome sequence of the yeast Cyberlindnera fabianii (Hansenula fabianii).</title>
        <authorList>
            <person name="Freel K.C."/>
            <person name="Sarilar V."/>
            <person name="Neuveglise C."/>
            <person name="Devillers H."/>
            <person name="Friedrich A."/>
            <person name="Schacherer J."/>
        </authorList>
    </citation>
    <scope>NUCLEOTIDE SEQUENCE</scope>
    <source>
        <strain evidence="3">YJS4271</strain>
    </source>
</reference>
<dbReference type="Proteomes" id="UP000189513">
    <property type="component" value="Unassembled WGS sequence"/>
</dbReference>
<dbReference type="InterPro" id="IPR019734">
    <property type="entry name" value="TPR_rpt"/>
</dbReference>
<reference evidence="5" key="2">
    <citation type="journal article" date="2017" name="Genome Announc.">
        <title>Genome sequences of Cyberlindnera fabianii 65, Pichia kudriavzevii 129, and Saccharomyces cerevisiae 131 isolated from fermented masau fruits in Zimbabwe.</title>
        <authorList>
            <person name="van Rijswijck I.M.H."/>
            <person name="Derks M.F.L."/>
            <person name="Abee T."/>
            <person name="de Ridder D."/>
            <person name="Smid E.J."/>
        </authorList>
    </citation>
    <scope>NUCLEOTIDE SEQUENCE [LARGE SCALE GENOMIC DNA]</scope>
    <source>
        <strain evidence="5">65</strain>
    </source>
</reference>